<dbReference type="HOGENOM" id="CLU_1903489_0_0_6"/>
<evidence type="ECO:0000256" key="1">
    <source>
        <dbReference type="SAM" id="Coils"/>
    </source>
</evidence>
<dbReference type="EMBL" id="CP003244">
    <property type="protein sequence ID" value="AEX53753.1"/>
    <property type="molecule type" value="Genomic_DNA"/>
</dbReference>
<reference evidence="3 4" key="1">
    <citation type="journal article" date="2012" name="J. Bacteriol.">
        <title>Complete Genome Sequence of Rahnella aquatilis CIP 78.65.</title>
        <authorList>
            <person name="Martinez R.J."/>
            <person name="Bruce D."/>
            <person name="Detter C."/>
            <person name="Goodwin L.A."/>
            <person name="Han J."/>
            <person name="Han C.S."/>
            <person name="Held B."/>
            <person name="Land M.L."/>
            <person name="Mikhailova N."/>
            <person name="Nolan M."/>
            <person name="Pennacchio L."/>
            <person name="Pitluck S."/>
            <person name="Tapia R."/>
            <person name="Woyke T."/>
            <person name="Sobecky P.A."/>
        </authorList>
    </citation>
    <scope>NUCLEOTIDE SEQUENCE [LARGE SCALE GENOMIC DNA]</scope>
    <source>
        <strain evidence="4">ATCC 33071 / DSM 4594 / JCM 1683 / NBRC 105701 / NCIMB 13365 / CIP 78.65</strain>
    </source>
</reference>
<accession>H2ISP9</accession>
<proteinExistence type="predicted"/>
<dbReference type="eggNOG" id="ENOG50332E6">
    <property type="taxonomic scope" value="Bacteria"/>
</dbReference>
<evidence type="ECO:0000256" key="2">
    <source>
        <dbReference type="SAM" id="Phobius"/>
    </source>
</evidence>
<gene>
    <name evidence="3" type="ordered locus">Rahaq2_3979</name>
</gene>
<keyword evidence="2" id="KW-0472">Membrane</keyword>
<evidence type="ECO:0000313" key="3">
    <source>
        <dbReference type="EMBL" id="AEX53753.1"/>
    </source>
</evidence>
<dbReference type="Proteomes" id="UP000009010">
    <property type="component" value="Chromosome"/>
</dbReference>
<dbReference type="RefSeq" id="WP_015698806.1">
    <property type="nucleotide sequence ID" value="NC_016818.1"/>
</dbReference>
<reference evidence="4" key="2">
    <citation type="submission" date="2012-01" db="EMBL/GenBank/DDBJ databases">
        <title>Complete sequence of chromosome of Rahnella aquatilis CIP 78.65.</title>
        <authorList>
            <person name="Lucas S."/>
            <person name="Han J."/>
            <person name="Lapidus A."/>
            <person name="Cheng J.-F."/>
            <person name="Goodwin L."/>
            <person name="Pitluck S."/>
            <person name="Peters L."/>
            <person name="Ovchinnikova G."/>
            <person name="Held B."/>
            <person name="Detter J.C."/>
            <person name="Han C."/>
            <person name="Tapia R."/>
            <person name="Land M."/>
            <person name="Hauser L."/>
            <person name="Kyrpides N."/>
            <person name="Ivanova N."/>
            <person name="Pagani I."/>
            <person name="Sobecky P."/>
            <person name="Martinez R."/>
            <person name="Woyke T."/>
        </authorList>
    </citation>
    <scope>NUCLEOTIDE SEQUENCE [LARGE SCALE GENOMIC DNA]</scope>
    <source>
        <strain evidence="4">ATCC 33071 / DSM 4594 / JCM 1683 / NBRC 105701 / NCIMB 13365 / CIP 78.65</strain>
    </source>
</reference>
<feature type="transmembrane region" description="Helical" evidence="2">
    <location>
        <begin position="29"/>
        <end position="47"/>
    </location>
</feature>
<keyword evidence="2" id="KW-0812">Transmembrane</keyword>
<keyword evidence="2" id="KW-1133">Transmembrane helix</keyword>
<feature type="transmembrane region" description="Helical" evidence="2">
    <location>
        <begin position="5"/>
        <end position="23"/>
    </location>
</feature>
<organism evidence="3 4">
    <name type="scientific">Rahnella aquatilis (strain ATCC 33071 / DSM 4594 / JCM 1683 / NBRC 105701 / NCIMB 13365 / CIP 78.65)</name>
    <dbReference type="NCBI Taxonomy" id="745277"/>
    <lineage>
        <taxon>Bacteria</taxon>
        <taxon>Pseudomonadati</taxon>
        <taxon>Pseudomonadota</taxon>
        <taxon>Gammaproteobacteria</taxon>
        <taxon>Enterobacterales</taxon>
        <taxon>Yersiniaceae</taxon>
        <taxon>Rahnella</taxon>
    </lineage>
</organism>
<sequence>MINHVYGIVGLISLFIAIATSYIRNQSISQWFLVSAGWFTVLIIGYLTQRSIRMIIKTNKEAMEAKDIITRDILENNNKLSRELSEKNQKLIIELASISEQKEKMEGIAAYLATQNPQINAIPRALGKQDSSDLGGV</sequence>
<name>H2ISP9_RAHAC</name>
<keyword evidence="1" id="KW-0175">Coiled coil</keyword>
<feature type="coiled-coil region" evidence="1">
    <location>
        <begin position="70"/>
        <end position="101"/>
    </location>
</feature>
<keyword evidence="4" id="KW-1185">Reference proteome</keyword>
<protein>
    <submittedName>
        <fullName evidence="3">Uncharacterized protein</fullName>
    </submittedName>
</protein>
<evidence type="ECO:0000313" key="4">
    <source>
        <dbReference type="Proteomes" id="UP000009010"/>
    </source>
</evidence>
<dbReference type="KEGG" id="raq:Rahaq2_3979"/>
<dbReference type="AlphaFoldDB" id="H2ISP9"/>